<evidence type="ECO:0000259" key="8">
    <source>
        <dbReference type="PROSITE" id="PS50166"/>
    </source>
</evidence>
<dbReference type="AlphaFoldDB" id="A0A9Q0M2Y8"/>
<dbReference type="GO" id="GO:0006606">
    <property type="term" value="P:protein import into nucleus"/>
    <property type="evidence" value="ECO:0007669"/>
    <property type="project" value="InterPro"/>
</dbReference>
<dbReference type="InterPro" id="IPR001494">
    <property type="entry name" value="Importin-beta_N"/>
</dbReference>
<dbReference type="PANTHER" id="PTHR10527">
    <property type="entry name" value="IMPORTIN BETA"/>
    <property type="match status" value="1"/>
</dbReference>
<protein>
    <recommendedName>
        <fullName evidence="8">Importin N-terminal domain-containing protein</fullName>
    </recommendedName>
</protein>
<dbReference type="Proteomes" id="UP001142055">
    <property type="component" value="Chromosome 3"/>
</dbReference>
<evidence type="ECO:0000256" key="7">
    <source>
        <dbReference type="SAM" id="Coils"/>
    </source>
</evidence>
<dbReference type="SMART" id="SM00913">
    <property type="entry name" value="IBN_N"/>
    <property type="match status" value="1"/>
</dbReference>
<dbReference type="Pfam" id="PF13513">
    <property type="entry name" value="HEAT_EZ"/>
    <property type="match status" value="1"/>
</dbReference>
<dbReference type="Pfam" id="PF25574">
    <property type="entry name" value="TPR_IMB1"/>
    <property type="match status" value="1"/>
</dbReference>
<dbReference type="InterPro" id="IPR016024">
    <property type="entry name" value="ARM-type_fold"/>
</dbReference>
<dbReference type="Pfam" id="PF03810">
    <property type="entry name" value="IBN_N"/>
    <property type="match status" value="1"/>
</dbReference>
<organism evidence="9 10">
    <name type="scientific">Blomia tropicalis</name>
    <name type="common">Mite</name>
    <dbReference type="NCBI Taxonomy" id="40697"/>
    <lineage>
        <taxon>Eukaryota</taxon>
        <taxon>Metazoa</taxon>
        <taxon>Ecdysozoa</taxon>
        <taxon>Arthropoda</taxon>
        <taxon>Chelicerata</taxon>
        <taxon>Arachnida</taxon>
        <taxon>Acari</taxon>
        <taxon>Acariformes</taxon>
        <taxon>Sarcoptiformes</taxon>
        <taxon>Astigmata</taxon>
        <taxon>Glycyphagoidea</taxon>
        <taxon>Echimyopodidae</taxon>
        <taxon>Blomia</taxon>
    </lineage>
</organism>
<gene>
    <name evidence="9" type="ORF">RDWZM_007639</name>
</gene>
<evidence type="ECO:0000313" key="10">
    <source>
        <dbReference type="Proteomes" id="UP001142055"/>
    </source>
</evidence>
<sequence>MDIHQVLEKTLSQDQNELKQALELLEQFSQTNLPEFLKTLSNVLSNQEANGYVRMAAGLQLKNQLTSKDEAVRQRLQQQWLGLPEDVRSTIKINTLNSLGTETGRPSASSQCIAYIAAIELPHNLWSNLIKLLTEHATRKENDEQIKVANLEAIGYICQEVPPELLISESNQILTAIVNNMGKAEPSTNVRLTATNALLNSLEFTKANFDTEQERHYIMQVVCEATQCPDIRVQVASLQCLVKIMSLYYVYMEQYMTAALFAITLQAIKSDQPEIALQGIEFWSNVCDEEIELSIEASEAAEQGRPPSRTSKFYAKGALGYLVPLLLKMLTNQDEDADEDEWNPCKAASVCLILLSTCVEDDIIPCVMPFITENIRKDDWHLREAAMMSFGSILEGPSTHVLVPIVEQALLTVINLMHDPSVIVRDTTTWVLSKICEQVSDVVLKPDTLKPVLDVLIEALKSEPRVAVNACWALNSLSEAANDFACNAEGVIENPRTNVLSAYFEVIVANLLQCTDRPDAVMSNLRSSAYEALMEMIKNSPQDNYAIVRQTTIIILERLNRLLSVESHGADQNITDLQSLLCSTLQSVLRKMTPEDAPKISDSIMNATISMLDYSSKANNLNEDALLVAGALSEILRKGFVNYFAAFQRYLLLGLVSYQNSQLCSVSIGVVADLCHALGEEMTPFCNDIMMTLMEVLSNNLVPRKIKTEVLSVFGDIALAIGGNFKQYLEAVLQTLLQATNVTFNRSCYEMVEYVNDLWESTLHAYTGIVQALKGDAEVPHPDVQLLQQHVVYINQFLLKVAEQHCEIPDNLISAAAGLIGDLISVFGAAMLPLIEQNAVQLMFARGKKSKFSKTRTVSIWVMREIKKVKSAGQPQPQASLFANQLHGTAAAESCSISIFKKQIAT</sequence>
<feature type="domain" description="Importin N-terminal" evidence="8">
    <location>
        <begin position="21"/>
        <end position="101"/>
    </location>
</feature>
<keyword evidence="4" id="KW-0963">Cytoplasm</keyword>
<keyword evidence="7" id="KW-0175">Coiled coil</keyword>
<evidence type="ECO:0000256" key="1">
    <source>
        <dbReference type="ARBA" id="ARBA00004496"/>
    </source>
</evidence>
<dbReference type="InterPro" id="IPR040122">
    <property type="entry name" value="Importin_beta"/>
</dbReference>
<evidence type="ECO:0000256" key="3">
    <source>
        <dbReference type="ARBA" id="ARBA00022448"/>
    </source>
</evidence>
<keyword evidence="10" id="KW-1185">Reference proteome</keyword>
<evidence type="ECO:0000256" key="4">
    <source>
        <dbReference type="ARBA" id="ARBA00022490"/>
    </source>
</evidence>
<feature type="coiled-coil region" evidence="7">
    <location>
        <begin position="4"/>
        <end position="31"/>
    </location>
</feature>
<name>A0A9Q0M2Y8_BLOTA</name>
<reference evidence="9" key="1">
    <citation type="submission" date="2022-12" db="EMBL/GenBank/DDBJ databases">
        <title>Genome assemblies of Blomia tropicalis.</title>
        <authorList>
            <person name="Cui Y."/>
        </authorList>
    </citation>
    <scope>NUCLEOTIDE SEQUENCE</scope>
    <source>
        <tissue evidence="9">Adult mites</tissue>
    </source>
</reference>
<evidence type="ECO:0000313" key="9">
    <source>
        <dbReference type="EMBL" id="KAJ6216482.1"/>
    </source>
</evidence>
<dbReference type="GO" id="GO:0005737">
    <property type="term" value="C:cytoplasm"/>
    <property type="evidence" value="ECO:0007669"/>
    <property type="project" value="UniProtKB-SubCell"/>
</dbReference>
<keyword evidence="6" id="KW-0653">Protein transport</keyword>
<comment type="caution">
    <text evidence="9">The sequence shown here is derived from an EMBL/GenBank/DDBJ whole genome shotgun (WGS) entry which is preliminary data.</text>
</comment>
<accession>A0A9Q0M2Y8</accession>
<proteinExistence type="inferred from homology"/>
<dbReference type="FunFam" id="1.25.10.10:FF:000027">
    <property type="entry name" value="Importin subunit beta-1"/>
    <property type="match status" value="1"/>
</dbReference>
<evidence type="ECO:0000256" key="5">
    <source>
        <dbReference type="ARBA" id="ARBA00022737"/>
    </source>
</evidence>
<comment type="similarity">
    <text evidence="2">Belongs to the importin beta family. Importin beta-1 subfamily.</text>
</comment>
<dbReference type="EMBL" id="JAPWDV010000003">
    <property type="protein sequence ID" value="KAJ6216482.1"/>
    <property type="molecule type" value="Genomic_DNA"/>
</dbReference>
<dbReference type="SUPFAM" id="SSF48371">
    <property type="entry name" value="ARM repeat"/>
    <property type="match status" value="1"/>
</dbReference>
<dbReference type="InterPro" id="IPR058584">
    <property type="entry name" value="IMB1_TNPO1-like_TPR"/>
</dbReference>
<keyword evidence="5" id="KW-0677">Repeat</keyword>
<dbReference type="GO" id="GO:0031267">
    <property type="term" value="F:small GTPase binding"/>
    <property type="evidence" value="ECO:0007669"/>
    <property type="project" value="InterPro"/>
</dbReference>
<evidence type="ECO:0000256" key="6">
    <source>
        <dbReference type="ARBA" id="ARBA00022927"/>
    </source>
</evidence>
<dbReference type="Gene3D" id="1.25.10.10">
    <property type="entry name" value="Leucine-rich Repeat Variant"/>
    <property type="match status" value="1"/>
</dbReference>
<dbReference type="OMA" id="QQYQERW"/>
<comment type="subcellular location">
    <subcellularLocation>
        <location evidence="1">Cytoplasm</location>
    </subcellularLocation>
</comment>
<dbReference type="InterPro" id="IPR011989">
    <property type="entry name" value="ARM-like"/>
</dbReference>
<keyword evidence="3" id="KW-0813">Transport</keyword>
<dbReference type="PROSITE" id="PS50166">
    <property type="entry name" value="IMPORTIN_B_NT"/>
    <property type="match status" value="1"/>
</dbReference>
<evidence type="ECO:0000256" key="2">
    <source>
        <dbReference type="ARBA" id="ARBA00010907"/>
    </source>
</evidence>